<reference evidence="1" key="2">
    <citation type="submission" date="2020-09" db="EMBL/GenBank/DDBJ databases">
        <authorList>
            <person name="Sun Q."/>
            <person name="Zhou Y."/>
        </authorList>
    </citation>
    <scope>NUCLEOTIDE SEQUENCE</scope>
    <source>
        <strain evidence="1">CGMCC 4.7403</strain>
    </source>
</reference>
<organism evidence="1 2">
    <name type="scientific">Streptomyces capitiformicae</name>
    <dbReference type="NCBI Taxonomy" id="2014920"/>
    <lineage>
        <taxon>Bacteria</taxon>
        <taxon>Bacillati</taxon>
        <taxon>Actinomycetota</taxon>
        <taxon>Actinomycetes</taxon>
        <taxon>Kitasatosporales</taxon>
        <taxon>Streptomycetaceae</taxon>
        <taxon>Streptomyces</taxon>
    </lineage>
</organism>
<gene>
    <name evidence="1" type="ORF">GCM10017771_69520</name>
</gene>
<dbReference type="AlphaFoldDB" id="A0A918ZF80"/>
<keyword evidence="2" id="KW-1185">Reference proteome</keyword>
<evidence type="ECO:0000313" key="2">
    <source>
        <dbReference type="Proteomes" id="UP000603227"/>
    </source>
</evidence>
<proteinExistence type="predicted"/>
<protein>
    <submittedName>
        <fullName evidence="1">Uncharacterized protein</fullName>
    </submittedName>
</protein>
<evidence type="ECO:0000313" key="1">
    <source>
        <dbReference type="EMBL" id="GHE48387.1"/>
    </source>
</evidence>
<dbReference type="Proteomes" id="UP000603227">
    <property type="component" value="Unassembled WGS sequence"/>
</dbReference>
<sequence>MLVDGSAEALGDNALASVHFGAFFLPAIEGDPEKKRKALLESALETLDSSAAEDP</sequence>
<reference evidence="1" key="1">
    <citation type="journal article" date="2014" name="Int. J. Syst. Evol. Microbiol.">
        <title>Complete genome sequence of Corynebacterium casei LMG S-19264T (=DSM 44701T), isolated from a smear-ripened cheese.</title>
        <authorList>
            <consortium name="US DOE Joint Genome Institute (JGI-PGF)"/>
            <person name="Walter F."/>
            <person name="Albersmeier A."/>
            <person name="Kalinowski J."/>
            <person name="Ruckert C."/>
        </authorList>
    </citation>
    <scope>NUCLEOTIDE SEQUENCE</scope>
    <source>
        <strain evidence="1">CGMCC 4.7403</strain>
    </source>
</reference>
<dbReference type="EMBL" id="BNAT01000032">
    <property type="protein sequence ID" value="GHE48387.1"/>
    <property type="molecule type" value="Genomic_DNA"/>
</dbReference>
<comment type="caution">
    <text evidence="1">The sequence shown here is derived from an EMBL/GenBank/DDBJ whole genome shotgun (WGS) entry which is preliminary data.</text>
</comment>
<accession>A0A918ZF80</accession>
<dbReference type="RefSeq" id="WP_189786409.1">
    <property type="nucleotide sequence ID" value="NZ_BNAT01000032.1"/>
</dbReference>
<name>A0A918ZF80_9ACTN</name>